<evidence type="ECO:0000256" key="1">
    <source>
        <dbReference type="SAM" id="MobiDB-lite"/>
    </source>
</evidence>
<evidence type="ECO:0000259" key="2">
    <source>
        <dbReference type="Pfam" id="PF15377"/>
    </source>
</evidence>
<dbReference type="AlphaFoldDB" id="A0A317UVU3"/>
<gene>
    <name evidence="3" type="ORF">BO70DRAFT_366693</name>
</gene>
<comment type="caution">
    <text evidence="3">The sequence shown here is derived from an EMBL/GenBank/DDBJ whole genome shotgun (WGS) entry which is preliminary data.</text>
</comment>
<feature type="domain" description="DUF4604" evidence="2">
    <location>
        <begin position="21"/>
        <end position="168"/>
    </location>
</feature>
<feature type="compositionally biased region" description="Basic and acidic residues" evidence="1">
    <location>
        <begin position="71"/>
        <end position="101"/>
    </location>
</feature>
<organism evidence="3 4">
    <name type="scientific">Aspergillus heteromorphus CBS 117.55</name>
    <dbReference type="NCBI Taxonomy" id="1448321"/>
    <lineage>
        <taxon>Eukaryota</taxon>
        <taxon>Fungi</taxon>
        <taxon>Dikarya</taxon>
        <taxon>Ascomycota</taxon>
        <taxon>Pezizomycotina</taxon>
        <taxon>Eurotiomycetes</taxon>
        <taxon>Eurotiomycetidae</taxon>
        <taxon>Eurotiales</taxon>
        <taxon>Aspergillaceae</taxon>
        <taxon>Aspergillus</taxon>
        <taxon>Aspergillus subgen. Circumdati</taxon>
    </lineage>
</organism>
<dbReference type="RefSeq" id="XP_025394521.1">
    <property type="nucleotide sequence ID" value="XM_025544398.1"/>
</dbReference>
<accession>A0A317UVU3</accession>
<proteinExistence type="predicted"/>
<dbReference type="GeneID" id="37066635"/>
<evidence type="ECO:0000313" key="3">
    <source>
        <dbReference type="EMBL" id="PWY65566.1"/>
    </source>
</evidence>
<feature type="region of interest" description="Disordered" evidence="1">
    <location>
        <begin position="29"/>
        <end position="169"/>
    </location>
</feature>
<evidence type="ECO:0000313" key="4">
    <source>
        <dbReference type="Proteomes" id="UP000247233"/>
    </source>
</evidence>
<reference evidence="3 4" key="1">
    <citation type="submission" date="2016-12" db="EMBL/GenBank/DDBJ databases">
        <title>The genomes of Aspergillus section Nigri reveals drivers in fungal speciation.</title>
        <authorList>
            <consortium name="DOE Joint Genome Institute"/>
            <person name="Vesth T.C."/>
            <person name="Nybo J."/>
            <person name="Theobald S."/>
            <person name="Brandl J."/>
            <person name="Frisvad J.C."/>
            <person name="Nielsen K.F."/>
            <person name="Lyhne E.K."/>
            <person name="Kogle M.E."/>
            <person name="Kuo A."/>
            <person name="Riley R."/>
            <person name="Clum A."/>
            <person name="Nolan M."/>
            <person name="Lipzen A."/>
            <person name="Salamov A."/>
            <person name="Henrissat B."/>
            <person name="Wiebenga A."/>
            <person name="De Vries R.P."/>
            <person name="Grigoriev I.V."/>
            <person name="Mortensen U.H."/>
            <person name="Andersen M.R."/>
            <person name="Baker S.E."/>
        </authorList>
    </citation>
    <scope>NUCLEOTIDE SEQUENCE [LARGE SCALE GENOMIC DNA]</scope>
    <source>
        <strain evidence="3 4">CBS 117.55</strain>
    </source>
</reference>
<feature type="compositionally biased region" description="Basic and acidic residues" evidence="1">
    <location>
        <begin position="133"/>
        <end position="152"/>
    </location>
</feature>
<dbReference type="Proteomes" id="UP000247233">
    <property type="component" value="Unassembled WGS sequence"/>
</dbReference>
<protein>
    <recommendedName>
        <fullName evidence="2">DUF4604 domain-containing protein</fullName>
    </recommendedName>
</protein>
<dbReference type="Pfam" id="PF15377">
    <property type="entry name" value="DUF4604"/>
    <property type="match status" value="1"/>
</dbReference>
<name>A0A317UVU3_9EURO</name>
<sequence>MVRFFVPLAPFPDNANRFPEAKQPAFLQRLKNQYGDTSGRLERPIARPRKPKNETDDDGPTYVDEESNEIISKEEYEALVRGDEDREGYNDNAPKDPEDKGASGSGMGVDGTASKQNVAEIGGPRKRKQAKVVGEEPRAEETKETPRKDSGSRKAKQKKKIKLSFDDES</sequence>
<dbReference type="EMBL" id="MSFL01000051">
    <property type="protein sequence ID" value="PWY65566.1"/>
    <property type="molecule type" value="Genomic_DNA"/>
</dbReference>
<feature type="compositionally biased region" description="Basic residues" evidence="1">
    <location>
        <begin position="153"/>
        <end position="162"/>
    </location>
</feature>
<dbReference type="OrthoDB" id="5388322at2759"/>
<dbReference type="InterPro" id="IPR027911">
    <property type="entry name" value="DUF4604"/>
</dbReference>
<feature type="compositionally biased region" description="Acidic residues" evidence="1">
    <location>
        <begin position="55"/>
        <end position="68"/>
    </location>
</feature>
<dbReference type="VEuPathDB" id="FungiDB:BO70DRAFT_366693"/>
<keyword evidence="4" id="KW-1185">Reference proteome</keyword>